<evidence type="ECO:0000313" key="1">
    <source>
        <dbReference type="EMBL" id="JAH39282.1"/>
    </source>
</evidence>
<protein>
    <submittedName>
        <fullName evidence="1">Uncharacterized protein</fullName>
    </submittedName>
</protein>
<reference evidence="1" key="2">
    <citation type="journal article" date="2015" name="Fish Shellfish Immunol.">
        <title>Early steps in the European eel (Anguilla anguilla)-Vibrio vulnificus interaction in the gills: Role of the RtxA13 toxin.</title>
        <authorList>
            <person name="Callol A."/>
            <person name="Pajuelo D."/>
            <person name="Ebbesson L."/>
            <person name="Teles M."/>
            <person name="MacKenzie S."/>
            <person name="Amaro C."/>
        </authorList>
    </citation>
    <scope>NUCLEOTIDE SEQUENCE</scope>
</reference>
<organism evidence="1">
    <name type="scientific">Anguilla anguilla</name>
    <name type="common">European freshwater eel</name>
    <name type="synonym">Muraena anguilla</name>
    <dbReference type="NCBI Taxonomy" id="7936"/>
    <lineage>
        <taxon>Eukaryota</taxon>
        <taxon>Metazoa</taxon>
        <taxon>Chordata</taxon>
        <taxon>Craniata</taxon>
        <taxon>Vertebrata</taxon>
        <taxon>Euteleostomi</taxon>
        <taxon>Actinopterygii</taxon>
        <taxon>Neopterygii</taxon>
        <taxon>Teleostei</taxon>
        <taxon>Anguilliformes</taxon>
        <taxon>Anguillidae</taxon>
        <taxon>Anguilla</taxon>
    </lineage>
</organism>
<sequence length="29" mass="3581">MLWNIVRLSGRHGQSYFRQDTCRVNHDQY</sequence>
<proteinExistence type="predicted"/>
<dbReference type="AlphaFoldDB" id="A0A0E9SDH7"/>
<accession>A0A0E9SDH7</accession>
<dbReference type="EMBL" id="GBXM01069295">
    <property type="protein sequence ID" value="JAH39282.1"/>
    <property type="molecule type" value="Transcribed_RNA"/>
</dbReference>
<reference evidence="1" key="1">
    <citation type="submission" date="2014-11" db="EMBL/GenBank/DDBJ databases">
        <authorList>
            <person name="Amaro Gonzalez C."/>
        </authorList>
    </citation>
    <scope>NUCLEOTIDE SEQUENCE</scope>
</reference>
<name>A0A0E9SDH7_ANGAN</name>